<dbReference type="RefSeq" id="WP_348252492.1">
    <property type="nucleotide sequence ID" value="NZ_JAMPKM010000016.1"/>
</dbReference>
<keyword evidence="3" id="KW-1185">Reference proteome</keyword>
<dbReference type="InterPro" id="IPR003848">
    <property type="entry name" value="DUF218"/>
</dbReference>
<sequence length="207" mass="23168">MWLPTLQGWAVIFLSLLMMLGLAIANIHPFLAVTAPIPANILVVEGWLPDYAVEEAIAEYQRGSYEKLITTGTPLSRGYYLAEYKNFADLTAATFLALGFDPKQLVAVPTPKVEKDRTYTSAIALRQWLSKSGLEVTGINLFTLGTHTRRSWLVFRQALAPTVHVGAIAVQPRAYDVEHWWRSSEGVRTVISEVIAYLYARLVSWKT</sequence>
<name>A0ABV0JDE3_9CYAN</name>
<dbReference type="Pfam" id="PF02698">
    <property type="entry name" value="DUF218"/>
    <property type="match status" value="1"/>
</dbReference>
<proteinExistence type="predicted"/>
<accession>A0ABV0JDE3</accession>
<organism evidence="2 3">
    <name type="scientific">Trichocoleus desertorum GB2-A4</name>
    <dbReference type="NCBI Taxonomy" id="2933944"/>
    <lineage>
        <taxon>Bacteria</taxon>
        <taxon>Bacillati</taxon>
        <taxon>Cyanobacteriota</taxon>
        <taxon>Cyanophyceae</taxon>
        <taxon>Leptolyngbyales</taxon>
        <taxon>Trichocoleusaceae</taxon>
        <taxon>Trichocoleus</taxon>
    </lineage>
</organism>
<reference evidence="2 3" key="1">
    <citation type="submission" date="2022-04" db="EMBL/GenBank/DDBJ databases">
        <title>Positive selection, recombination, and allopatry shape intraspecific diversity of widespread and dominant cyanobacteria.</title>
        <authorList>
            <person name="Wei J."/>
            <person name="Shu W."/>
            <person name="Hu C."/>
        </authorList>
    </citation>
    <scope>NUCLEOTIDE SEQUENCE [LARGE SCALE GENOMIC DNA]</scope>
    <source>
        <strain evidence="2 3">GB2-A4</strain>
    </source>
</reference>
<dbReference type="EMBL" id="JAMPKM010000016">
    <property type="protein sequence ID" value="MEP0819807.1"/>
    <property type="molecule type" value="Genomic_DNA"/>
</dbReference>
<comment type="caution">
    <text evidence="2">The sequence shown here is derived from an EMBL/GenBank/DDBJ whole genome shotgun (WGS) entry which is preliminary data.</text>
</comment>
<evidence type="ECO:0000259" key="1">
    <source>
        <dbReference type="Pfam" id="PF02698"/>
    </source>
</evidence>
<evidence type="ECO:0000313" key="3">
    <source>
        <dbReference type="Proteomes" id="UP001464891"/>
    </source>
</evidence>
<evidence type="ECO:0000313" key="2">
    <source>
        <dbReference type="EMBL" id="MEP0819807.1"/>
    </source>
</evidence>
<dbReference type="Proteomes" id="UP001464891">
    <property type="component" value="Unassembled WGS sequence"/>
</dbReference>
<feature type="domain" description="DUF218" evidence="1">
    <location>
        <begin position="50"/>
        <end position="195"/>
    </location>
</feature>
<protein>
    <submittedName>
        <fullName evidence="2">YdcF family protein</fullName>
    </submittedName>
</protein>
<gene>
    <name evidence="2" type="ORF">NC998_22150</name>
</gene>